<dbReference type="PANTHER" id="PTHR33077">
    <property type="entry name" value="PROTEIN TIFY 4A-RELATED-RELATED"/>
    <property type="match status" value="1"/>
</dbReference>
<evidence type="ECO:0000256" key="3">
    <source>
        <dbReference type="ARBA" id="ARBA00022843"/>
    </source>
</evidence>
<gene>
    <name evidence="6" type="primary">TIFY5A</name>
    <name evidence="6" type="ORF">KSP40_PGU003239</name>
</gene>
<dbReference type="InterPro" id="IPR010399">
    <property type="entry name" value="Tify_dom"/>
</dbReference>
<keyword evidence="7" id="KW-1185">Reference proteome</keyword>
<accession>A0ABR2MK43</accession>
<dbReference type="Pfam" id="PF06200">
    <property type="entry name" value="tify"/>
    <property type="match status" value="1"/>
</dbReference>
<name>A0ABR2MK43_9ASPA</name>
<dbReference type="Pfam" id="PF09425">
    <property type="entry name" value="Jas_motif"/>
    <property type="match status" value="1"/>
</dbReference>
<sequence length="125" mass="14015">MERNSSVVVEPHELELRLSSTPSSSSDHRRQKMTIFYDGHMISSSDLTGVQARAIIEMAKKEGNKVDDFSFPATTEATATAAQPIIPGLSMKRSLQRFLQKRKARIADHSCPYGYRGQPLMQLFT</sequence>
<evidence type="ECO:0000313" key="7">
    <source>
        <dbReference type="Proteomes" id="UP001412067"/>
    </source>
</evidence>
<dbReference type="InterPro" id="IPR018467">
    <property type="entry name" value="CCT_CS"/>
</dbReference>
<comment type="function">
    <text evidence="4">Repressor of jasmonate responses.</text>
</comment>
<keyword evidence="3" id="KW-0832">Ubl conjugation</keyword>
<keyword evidence="4" id="KW-0539">Nucleus</keyword>
<protein>
    <recommendedName>
        <fullName evidence="4">Protein TIFY</fullName>
    </recommendedName>
    <alternativeName>
        <fullName evidence="4">Jasmonate ZIM domain-containing protein</fullName>
    </alternativeName>
</protein>
<comment type="domain">
    <text evidence="4">The jas domain is required for interaction with COI1.</text>
</comment>
<proteinExistence type="inferred from homology"/>
<dbReference type="InterPro" id="IPR040390">
    <property type="entry name" value="TIFY/JAZ"/>
</dbReference>
<dbReference type="PROSITE" id="PS51320">
    <property type="entry name" value="TIFY"/>
    <property type="match status" value="1"/>
</dbReference>
<dbReference type="SMART" id="SM00979">
    <property type="entry name" value="TIFY"/>
    <property type="match status" value="1"/>
</dbReference>
<evidence type="ECO:0000256" key="2">
    <source>
        <dbReference type="ARBA" id="ARBA00022819"/>
    </source>
</evidence>
<comment type="caution">
    <text evidence="6">The sequence shown here is derived from an EMBL/GenBank/DDBJ whole genome shotgun (WGS) entry which is preliminary data.</text>
</comment>
<evidence type="ECO:0000259" key="5">
    <source>
        <dbReference type="PROSITE" id="PS51320"/>
    </source>
</evidence>
<dbReference type="PANTHER" id="PTHR33077:SF17">
    <property type="entry name" value="PROTEIN TIFY 5B"/>
    <property type="match status" value="1"/>
</dbReference>
<evidence type="ECO:0000256" key="1">
    <source>
        <dbReference type="ARBA" id="ARBA00008614"/>
    </source>
</evidence>
<organism evidence="6 7">
    <name type="scientific">Platanthera guangdongensis</name>
    <dbReference type="NCBI Taxonomy" id="2320717"/>
    <lineage>
        <taxon>Eukaryota</taxon>
        <taxon>Viridiplantae</taxon>
        <taxon>Streptophyta</taxon>
        <taxon>Embryophyta</taxon>
        <taxon>Tracheophyta</taxon>
        <taxon>Spermatophyta</taxon>
        <taxon>Magnoliopsida</taxon>
        <taxon>Liliopsida</taxon>
        <taxon>Asparagales</taxon>
        <taxon>Orchidaceae</taxon>
        <taxon>Orchidoideae</taxon>
        <taxon>Orchideae</taxon>
        <taxon>Orchidinae</taxon>
        <taxon>Platanthera</taxon>
    </lineage>
</organism>
<comment type="similarity">
    <text evidence="1 4">Belongs to the TIFY/JAZ family.</text>
</comment>
<comment type="subcellular location">
    <subcellularLocation>
        <location evidence="4">Nucleus</location>
    </subcellularLocation>
</comment>
<reference evidence="6 7" key="1">
    <citation type="journal article" date="2022" name="Nat. Plants">
        <title>Genomes of leafy and leafless Platanthera orchids illuminate the evolution of mycoheterotrophy.</title>
        <authorList>
            <person name="Li M.H."/>
            <person name="Liu K.W."/>
            <person name="Li Z."/>
            <person name="Lu H.C."/>
            <person name="Ye Q.L."/>
            <person name="Zhang D."/>
            <person name="Wang J.Y."/>
            <person name="Li Y.F."/>
            <person name="Zhong Z.M."/>
            <person name="Liu X."/>
            <person name="Yu X."/>
            <person name="Liu D.K."/>
            <person name="Tu X.D."/>
            <person name="Liu B."/>
            <person name="Hao Y."/>
            <person name="Liao X.Y."/>
            <person name="Jiang Y.T."/>
            <person name="Sun W.H."/>
            <person name="Chen J."/>
            <person name="Chen Y.Q."/>
            <person name="Ai Y."/>
            <person name="Zhai J.W."/>
            <person name="Wu S.S."/>
            <person name="Zhou Z."/>
            <person name="Hsiao Y.Y."/>
            <person name="Wu W.L."/>
            <person name="Chen Y.Y."/>
            <person name="Lin Y.F."/>
            <person name="Hsu J.L."/>
            <person name="Li C.Y."/>
            <person name="Wang Z.W."/>
            <person name="Zhao X."/>
            <person name="Zhong W.Y."/>
            <person name="Ma X.K."/>
            <person name="Ma L."/>
            <person name="Huang J."/>
            <person name="Chen G.Z."/>
            <person name="Huang M.Z."/>
            <person name="Huang L."/>
            <person name="Peng D.H."/>
            <person name="Luo Y.B."/>
            <person name="Zou S.Q."/>
            <person name="Chen S.P."/>
            <person name="Lan S."/>
            <person name="Tsai W.C."/>
            <person name="Van de Peer Y."/>
            <person name="Liu Z.J."/>
        </authorList>
    </citation>
    <scope>NUCLEOTIDE SEQUENCE [LARGE SCALE GENOMIC DNA]</scope>
    <source>
        <strain evidence="6">Lor288</strain>
    </source>
</reference>
<feature type="domain" description="Tify" evidence="5">
    <location>
        <begin position="26"/>
        <end position="61"/>
    </location>
</feature>
<evidence type="ECO:0000313" key="6">
    <source>
        <dbReference type="EMBL" id="KAK8964497.1"/>
    </source>
</evidence>
<evidence type="ECO:0000256" key="4">
    <source>
        <dbReference type="RuleBase" id="RU369065"/>
    </source>
</evidence>
<dbReference type="EMBL" id="JBBWWR010000007">
    <property type="protein sequence ID" value="KAK8964497.1"/>
    <property type="molecule type" value="Genomic_DNA"/>
</dbReference>
<dbReference type="Proteomes" id="UP001412067">
    <property type="component" value="Unassembled WGS sequence"/>
</dbReference>
<keyword evidence="2 4" id="KW-1184">Jasmonic acid signaling pathway</keyword>